<comment type="subcellular location">
    <subcellularLocation>
        <location evidence="1">Secreted</location>
    </subcellularLocation>
</comment>
<evidence type="ECO:0000256" key="1">
    <source>
        <dbReference type="ARBA" id="ARBA00004613"/>
    </source>
</evidence>
<gene>
    <name evidence="6" type="ORF">FJT64_006661</name>
</gene>
<dbReference type="InterPro" id="IPR018114">
    <property type="entry name" value="TRYPSIN_HIS"/>
</dbReference>
<dbReference type="CDD" id="cd00190">
    <property type="entry name" value="Tryp_SPc"/>
    <property type="match status" value="1"/>
</dbReference>
<dbReference type="AlphaFoldDB" id="A0A6A4W1C1"/>
<dbReference type="EMBL" id="VIIS01001593">
    <property type="protein sequence ID" value="KAF0295858.1"/>
    <property type="molecule type" value="Genomic_DNA"/>
</dbReference>
<evidence type="ECO:0000256" key="4">
    <source>
        <dbReference type="SAM" id="MobiDB-lite"/>
    </source>
</evidence>
<evidence type="ECO:0000313" key="6">
    <source>
        <dbReference type="EMBL" id="KAF0295858.1"/>
    </source>
</evidence>
<dbReference type="GO" id="GO:0006508">
    <property type="term" value="P:proteolysis"/>
    <property type="evidence" value="ECO:0007669"/>
    <property type="project" value="InterPro"/>
</dbReference>
<keyword evidence="2" id="KW-0964">Secreted</keyword>
<dbReference type="InterPro" id="IPR043504">
    <property type="entry name" value="Peptidase_S1_PA_chymotrypsin"/>
</dbReference>
<dbReference type="PROSITE" id="PS50240">
    <property type="entry name" value="TRYPSIN_DOM"/>
    <property type="match status" value="1"/>
</dbReference>
<sequence length="463" mass="48716">MPVFMKAGGCCHPLPDVSGCGGVSGQRIATAVGQPAGGAISGGGRVASASRSVYSTESGHGASAGSAHGGSSGGGPSVAASSVDGDGRASLYVSGQHAEAATAGADGSAVHLSSTGGLSHYGLAECECVPDYLCDEDGLINTSGVGIISVRSFSAGGTAATVDSRCQPGHVCCRHRDRRQPVSWRPLGCGTRSPIRLDRRVVSGEAARLGEFPWMVALRLVSSSGKTHKNKYLCGGSLIAPNVVLTAAHCVYKYRAERLVARVGEWDTNNADTVYPHEDRAVAEVVVHQQFASDSLHYDVALLRLESPVETDAHINTICLPDDGDHNIDFADCYATGWGQESFDNAFYPNLLKKVPLRTVESGRCQTQLRQTRLSKWFELHDTFVCAGGEPNVDTCLGDGGSPLVCRDTSAQYDDEETFVQVGIVAWGINCHQAGVPGVYADVVALMPWIRSALDSLTSRPSY</sequence>
<dbReference type="InterPro" id="IPR009003">
    <property type="entry name" value="Peptidase_S1_PA"/>
</dbReference>
<feature type="domain" description="Peptidase S1" evidence="5">
    <location>
        <begin position="201"/>
        <end position="455"/>
    </location>
</feature>
<proteinExistence type="predicted"/>
<dbReference type="GO" id="GO:0004252">
    <property type="term" value="F:serine-type endopeptidase activity"/>
    <property type="evidence" value="ECO:0007669"/>
    <property type="project" value="InterPro"/>
</dbReference>
<evidence type="ECO:0000313" key="7">
    <source>
        <dbReference type="Proteomes" id="UP000440578"/>
    </source>
</evidence>
<feature type="region of interest" description="Disordered" evidence="4">
    <location>
        <begin position="51"/>
        <end position="82"/>
    </location>
</feature>
<dbReference type="Pfam" id="PF00089">
    <property type="entry name" value="Trypsin"/>
    <property type="match status" value="1"/>
</dbReference>
<comment type="caution">
    <text evidence="6">The sequence shown here is derived from an EMBL/GenBank/DDBJ whole genome shotgun (WGS) entry which is preliminary data.</text>
</comment>
<dbReference type="InterPro" id="IPR001254">
    <property type="entry name" value="Trypsin_dom"/>
</dbReference>
<dbReference type="PRINTS" id="PR00722">
    <property type="entry name" value="CHYMOTRYPSIN"/>
</dbReference>
<dbReference type="SMART" id="SM00020">
    <property type="entry name" value="Tryp_SPc"/>
    <property type="match status" value="1"/>
</dbReference>
<organism evidence="6 7">
    <name type="scientific">Amphibalanus amphitrite</name>
    <name type="common">Striped barnacle</name>
    <name type="synonym">Balanus amphitrite</name>
    <dbReference type="NCBI Taxonomy" id="1232801"/>
    <lineage>
        <taxon>Eukaryota</taxon>
        <taxon>Metazoa</taxon>
        <taxon>Ecdysozoa</taxon>
        <taxon>Arthropoda</taxon>
        <taxon>Crustacea</taxon>
        <taxon>Multicrustacea</taxon>
        <taxon>Cirripedia</taxon>
        <taxon>Thoracica</taxon>
        <taxon>Thoracicalcarea</taxon>
        <taxon>Balanomorpha</taxon>
        <taxon>Balanoidea</taxon>
        <taxon>Balanidae</taxon>
        <taxon>Amphibalaninae</taxon>
        <taxon>Amphibalanus</taxon>
    </lineage>
</organism>
<dbReference type="InterPro" id="IPR041515">
    <property type="entry name" value="PPAF-2-like_Clip"/>
</dbReference>
<accession>A0A6A4W1C1</accession>
<dbReference type="GO" id="GO:0005576">
    <property type="term" value="C:extracellular region"/>
    <property type="evidence" value="ECO:0007669"/>
    <property type="project" value="UniProtKB-SubCell"/>
</dbReference>
<dbReference type="Pfam" id="PF18322">
    <property type="entry name" value="CLIP_1"/>
    <property type="match status" value="1"/>
</dbReference>
<dbReference type="PROSITE" id="PS00134">
    <property type="entry name" value="TRYPSIN_HIS"/>
    <property type="match status" value="1"/>
</dbReference>
<dbReference type="PANTHER" id="PTHR24258:SF129">
    <property type="entry name" value="LP15124P-RELATED"/>
    <property type="match status" value="1"/>
</dbReference>
<keyword evidence="7" id="KW-1185">Reference proteome</keyword>
<dbReference type="InterPro" id="IPR001314">
    <property type="entry name" value="Peptidase_S1A"/>
</dbReference>
<dbReference type="FunFam" id="2.40.10.10:FF:000038">
    <property type="entry name" value="Serine protease"/>
    <property type="match status" value="1"/>
</dbReference>
<evidence type="ECO:0000256" key="3">
    <source>
        <dbReference type="ARBA" id="ARBA00023157"/>
    </source>
</evidence>
<evidence type="ECO:0000256" key="2">
    <source>
        <dbReference type="ARBA" id="ARBA00022525"/>
    </source>
</evidence>
<dbReference type="OrthoDB" id="6261922at2759"/>
<feature type="compositionally biased region" description="Gly residues" evidence="4">
    <location>
        <begin position="67"/>
        <end position="76"/>
    </location>
</feature>
<name>A0A6A4W1C1_AMPAM</name>
<dbReference type="Proteomes" id="UP000440578">
    <property type="component" value="Unassembled WGS sequence"/>
</dbReference>
<keyword evidence="3" id="KW-1015">Disulfide bond</keyword>
<dbReference type="PANTHER" id="PTHR24258">
    <property type="entry name" value="SERINE PROTEASE-RELATED"/>
    <property type="match status" value="1"/>
</dbReference>
<dbReference type="SUPFAM" id="SSF50494">
    <property type="entry name" value="Trypsin-like serine proteases"/>
    <property type="match status" value="1"/>
</dbReference>
<dbReference type="Gene3D" id="2.40.10.10">
    <property type="entry name" value="Trypsin-like serine proteases"/>
    <property type="match status" value="1"/>
</dbReference>
<protein>
    <submittedName>
        <fullName evidence="6">Phenoloxidase-activating factor 2</fullName>
    </submittedName>
</protein>
<evidence type="ECO:0000259" key="5">
    <source>
        <dbReference type="PROSITE" id="PS50240"/>
    </source>
</evidence>
<feature type="compositionally biased region" description="Low complexity" evidence="4">
    <location>
        <begin position="51"/>
        <end position="66"/>
    </location>
</feature>
<reference evidence="6 7" key="1">
    <citation type="submission" date="2019-07" db="EMBL/GenBank/DDBJ databases">
        <title>Draft genome assembly of a fouling barnacle, Amphibalanus amphitrite (Darwin, 1854): The first reference genome for Thecostraca.</title>
        <authorList>
            <person name="Kim W."/>
        </authorList>
    </citation>
    <scope>NUCLEOTIDE SEQUENCE [LARGE SCALE GENOMIC DNA]</scope>
    <source>
        <strain evidence="6">SNU_AA5</strain>
        <tissue evidence="6">Soma without cirri and trophi</tissue>
    </source>
</reference>